<dbReference type="Pfam" id="PF18917">
    <property type="entry name" value="LiaI-LiaF-like_TM1"/>
    <property type="match status" value="1"/>
</dbReference>
<name>A0ABN4TLD1_9BURK</name>
<evidence type="ECO:0000313" key="4">
    <source>
        <dbReference type="Proteomes" id="UP000177515"/>
    </source>
</evidence>
<evidence type="ECO:0000259" key="2">
    <source>
        <dbReference type="Pfam" id="PF18917"/>
    </source>
</evidence>
<feature type="domain" description="LiaI-LiaF-like transmembrane region" evidence="2">
    <location>
        <begin position="14"/>
        <end position="55"/>
    </location>
</feature>
<keyword evidence="1" id="KW-0472">Membrane</keyword>
<keyword evidence="4" id="KW-1185">Reference proteome</keyword>
<evidence type="ECO:0000256" key="1">
    <source>
        <dbReference type="SAM" id="Phobius"/>
    </source>
</evidence>
<sequence>MKEGCGRPRYRGLLAPLILILLGGVFLLQHAGLLPQAFARQWWPLLLVVIGVAMLLRRSALRR</sequence>
<keyword evidence="1" id="KW-0812">Transmembrane</keyword>
<feature type="transmembrane region" description="Helical" evidence="1">
    <location>
        <begin position="12"/>
        <end position="32"/>
    </location>
</feature>
<protein>
    <recommendedName>
        <fullName evidence="2">LiaI-LiaF-like transmembrane region domain-containing protein</fullName>
    </recommendedName>
</protein>
<dbReference type="InterPro" id="IPR043726">
    <property type="entry name" value="LiaI-LiaF-like_TM1"/>
</dbReference>
<reference evidence="3 4" key="1">
    <citation type="submission" date="2016-10" db="EMBL/GenBank/DDBJ databases">
        <title>Complete genome sequences of three Cupriavidus strains isolated from various Malaysian environments.</title>
        <authorList>
            <person name="Abdullah A.A.-A."/>
            <person name="Shafie N.A.H."/>
            <person name="Lau N.S."/>
        </authorList>
    </citation>
    <scope>NUCLEOTIDE SEQUENCE [LARGE SCALE GENOMIC DNA]</scope>
    <source>
        <strain evidence="3 4">USMAA1020</strain>
    </source>
</reference>
<dbReference type="EMBL" id="CP017754">
    <property type="protein sequence ID" value="AOZ08162.1"/>
    <property type="molecule type" value="Genomic_DNA"/>
</dbReference>
<feature type="transmembrane region" description="Helical" evidence="1">
    <location>
        <begin position="38"/>
        <end position="56"/>
    </location>
</feature>
<proteinExistence type="predicted"/>
<organism evidence="3 4">
    <name type="scientific">Cupriavidus malaysiensis</name>
    <dbReference type="NCBI Taxonomy" id="367825"/>
    <lineage>
        <taxon>Bacteria</taxon>
        <taxon>Pseudomonadati</taxon>
        <taxon>Pseudomonadota</taxon>
        <taxon>Betaproteobacteria</taxon>
        <taxon>Burkholderiales</taxon>
        <taxon>Burkholderiaceae</taxon>
        <taxon>Cupriavidus</taxon>
    </lineage>
</organism>
<dbReference type="Proteomes" id="UP000177515">
    <property type="component" value="Chromosome 1"/>
</dbReference>
<accession>A0ABN4TLD1</accession>
<gene>
    <name evidence="3" type="ORF">BKK80_14150</name>
</gene>
<keyword evidence="1" id="KW-1133">Transmembrane helix</keyword>
<evidence type="ECO:0000313" key="3">
    <source>
        <dbReference type="EMBL" id="AOZ08162.1"/>
    </source>
</evidence>